<evidence type="ECO:0000313" key="3">
    <source>
        <dbReference type="Proteomes" id="UP000694620"/>
    </source>
</evidence>
<reference evidence="2" key="2">
    <citation type="submission" date="2025-09" db="UniProtKB">
        <authorList>
            <consortium name="Ensembl"/>
        </authorList>
    </citation>
    <scope>IDENTIFICATION</scope>
</reference>
<dbReference type="SUPFAM" id="SSF56436">
    <property type="entry name" value="C-type lectin-like"/>
    <property type="match status" value="1"/>
</dbReference>
<dbReference type="GeneTree" id="ENSGT01030000234575"/>
<dbReference type="Ensembl" id="ENSECRT00000025234.1">
    <property type="protein sequence ID" value="ENSECRP00000024697.1"/>
    <property type="gene ID" value="ENSECRG00000016739.1"/>
</dbReference>
<name>A0A8C4T0Y8_ERPCA</name>
<dbReference type="InterPro" id="IPR016187">
    <property type="entry name" value="CTDL_fold"/>
</dbReference>
<dbReference type="PANTHER" id="PTHR22803">
    <property type="entry name" value="MANNOSE, PHOSPHOLIPASE, LECTIN RECEPTOR RELATED"/>
    <property type="match status" value="1"/>
</dbReference>
<dbReference type="PROSITE" id="PS50041">
    <property type="entry name" value="C_TYPE_LECTIN_2"/>
    <property type="match status" value="1"/>
</dbReference>
<accession>A0A8C4T0Y8</accession>
<dbReference type="Gene3D" id="3.10.100.10">
    <property type="entry name" value="Mannose-Binding Protein A, subunit A"/>
    <property type="match status" value="1"/>
</dbReference>
<dbReference type="InterPro" id="IPR016186">
    <property type="entry name" value="C-type_lectin-like/link_sf"/>
</dbReference>
<dbReference type="InterPro" id="IPR001304">
    <property type="entry name" value="C-type_lectin-like"/>
</dbReference>
<dbReference type="AlphaFoldDB" id="A0A8C4T0Y8"/>
<reference evidence="2" key="1">
    <citation type="submission" date="2025-08" db="UniProtKB">
        <authorList>
            <consortium name="Ensembl"/>
        </authorList>
    </citation>
    <scope>IDENTIFICATION</scope>
</reference>
<dbReference type="Pfam" id="PF00059">
    <property type="entry name" value="Lectin_C"/>
    <property type="match status" value="1"/>
</dbReference>
<sequence length="124" mass="14191">MFFNAGKRCTVCPEGWLLFNLKCYFFSADTLSWSSSRDMCNSIGGRLVIIRSKEEQEFLLNTISNKEAADKSYWIGLTDQVTEGQFIWVDGTPSCWSFSTKPSFNAGRNFLVLYWKPQVFLTGL</sequence>
<protein>
    <recommendedName>
        <fullName evidence="1">C-type lectin domain-containing protein</fullName>
    </recommendedName>
</protein>
<dbReference type="Proteomes" id="UP000694620">
    <property type="component" value="Unassembled WGS sequence"/>
</dbReference>
<organism evidence="2 3">
    <name type="scientific">Erpetoichthys calabaricus</name>
    <name type="common">Rope fish</name>
    <name type="synonym">Calamoichthys calabaricus</name>
    <dbReference type="NCBI Taxonomy" id="27687"/>
    <lineage>
        <taxon>Eukaryota</taxon>
        <taxon>Metazoa</taxon>
        <taxon>Chordata</taxon>
        <taxon>Craniata</taxon>
        <taxon>Vertebrata</taxon>
        <taxon>Euteleostomi</taxon>
        <taxon>Actinopterygii</taxon>
        <taxon>Polypteriformes</taxon>
        <taxon>Polypteridae</taxon>
        <taxon>Erpetoichthys</taxon>
    </lineage>
</organism>
<dbReference type="InterPro" id="IPR050111">
    <property type="entry name" value="C-type_lectin/snaclec_domain"/>
</dbReference>
<feature type="domain" description="C-type lectin" evidence="1">
    <location>
        <begin position="19"/>
        <end position="116"/>
    </location>
</feature>
<evidence type="ECO:0000259" key="1">
    <source>
        <dbReference type="PROSITE" id="PS50041"/>
    </source>
</evidence>
<evidence type="ECO:0000313" key="2">
    <source>
        <dbReference type="Ensembl" id="ENSECRP00000024697.1"/>
    </source>
</evidence>
<keyword evidence="3" id="KW-1185">Reference proteome</keyword>
<proteinExistence type="predicted"/>
<dbReference type="SMART" id="SM00034">
    <property type="entry name" value="CLECT"/>
    <property type="match status" value="1"/>
</dbReference>